<dbReference type="AlphaFoldDB" id="A0AAD5TXF6"/>
<comment type="caution">
    <text evidence="1">The sequence shown here is derived from an EMBL/GenBank/DDBJ whole genome shotgun (WGS) entry which is preliminary data.</text>
</comment>
<keyword evidence="2" id="KW-1185">Reference proteome</keyword>
<organism evidence="1 2">
    <name type="scientific">Clydaea vesicula</name>
    <dbReference type="NCBI Taxonomy" id="447962"/>
    <lineage>
        <taxon>Eukaryota</taxon>
        <taxon>Fungi</taxon>
        <taxon>Fungi incertae sedis</taxon>
        <taxon>Chytridiomycota</taxon>
        <taxon>Chytridiomycota incertae sedis</taxon>
        <taxon>Chytridiomycetes</taxon>
        <taxon>Lobulomycetales</taxon>
        <taxon>Lobulomycetaceae</taxon>
        <taxon>Clydaea</taxon>
    </lineage>
</organism>
<gene>
    <name evidence="1" type="ORF">HK099_007231</name>
</gene>
<evidence type="ECO:0000313" key="1">
    <source>
        <dbReference type="EMBL" id="KAJ3213692.1"/>
    </source>
</evidence>
<reference evidence="1" key="1">
    <citation type="submission" date="2020-05" db="EMBL/GenBank/DDBJ databases">
        <title>Phylogenomic resolution of chytrid fungi.</title>
        <authorList>
            <person name="Stajich J.E."/>
            <person name="Amses K."/>
            <person name="Simmons R."/>
            <person name="Seto K."/>
            <person name="Myers J."/>
            <person name="Bonds A."/>
            <person name="Quandt C.A."/>
            <person name="Barry K."/>
            <person name="Liu P."/>
            <person name="Grigoriev I."/>
            <person name="Longcore J.E."/>
            <person name="James T.Y."/>
        </authorList>
    </citation>
    <scope>NUCLEOTIDE SEQUENCE</scope>
    <source>
        <strain evidence="1">JEL0476</strain>
    </source>
</reference>
<dbReference type="EMBL" id="JADGJW010000685">
    <property type="protein sequence ID" value="KAJ3213692.1"/>
    <property type="molecule type" value="Genomic_DNA"/>
</dbReference>
<proteinExistence type="predicted"/>
<sequence length="375" mass="43940">MSLPIQIFHLNNDLNNKKIRICDINETKYASVYDAIEGITGVKNSREVFTNLKVSHPHFLSEIKSFKFGGAGQKETPVAEKAILLEMISLLSGKKAANFRQSGVHALLNVLEPTQKFIETLKDRRYSILDNRESTDLLIPEKNIVVTKLCEETYLYIRIRFPDEYLKTITSKKSLSDQIIKFGITYNLRNRYKKEENDNGYMIYSYQMHSRREAKIVEDILKLKLKDLTVFNSKEYINTIKLAEFLKVKPFNEQSYEEYLHLAKIFFGFMVSHIKRIFNEEYYSKIYGFTYELVEKKSKQRKLTIDGDVTMAETEISSERKDLSKNFFDDIDLCVHCGVNPNKELPIFCNSNSKKNYRSPFVQKYTKDTFRVNRV</sequence>
<evidence type="ECO:0000313" key="2">
    <source>
        <dbReference type="Proteomes" id="UP001211065"/>
    </source>
</evidence>
<name>A0AAD5TXF6_9FUNG</name>
<feature type="non-terminal residue" evidence="1">
    <location>
        <position position="375"/>
    </location>
</feature>
<dbReference type="Proteomes" id="UP001211065">
    <property type="component" value="Unassembled WGS sequence"/>
</dbReference>
<accession>A0AAD5TXF6</accession>
<protein>
    <submittedName>
        <fullName evidence="1">Uncharacterized protein</fullName>
    </submittedName>
</protein>